<keyword evidence="2" id="KW-1185">Reference proteome</keyword>
<organism evidence="1 2">
    <name type="scientific">Auriscalpium vulgare</name>
    <dbReference type="NCBI Taxonomy" id="40419"/>
    <lineage>
        <taxon>Eukaryota</taxon>
        <taxon>Fungi</taxon>
        <taxon>Dikarya</taxon>
        <taxon>Basidiomycota</taxon>
        <taxon>Agaricomycotina</taxon>
        <taxon>Agaricomycetes</taxon>
        <taxon>Russulales</taxon>
        <taxon>Auriscalpiaceae</taxon>
        <taxon>Auriscalpium</taxon>
    </lineage>
</organism>
<accession>A0ACB8S0N7</accession>
<reference evidence="1" key="1">
    <citation type="submission" date="2021-02" db="EMBL/GenBank/DDBJ databases">
        <authorList>
            <consortium name="DOE Joint Genome Institute"/>
            <person name="Ahrendt S."/>
            <person name="Looney B.P."/>
            <person name="Miyauchi S."/>
            <person name="Morin E."/>
            <person name="Drula E."/>
            <person name="Courty P.E."/>
            <person name="Chicoki N."/>
            <person name="Fauchery L."/>
            <person name="Kohler A."/>
            <person name="Kuo A."/>
            <person name="Labutti K."/>
            <person name="Pangilinan J."/>
            <person name="Lipzen A."/>
            <person name="Riley R."/>
            <person name="Andreopoulos W."/>
            <person name="He G."/>
            <person name="Johnson J."/>
            <person name="Barry K.W."/>
            <person name="Grigoriev I.V."/>
            <person name="Nagy L."/>
            <person name="Hibbett D."/>
            <person name="Henrissat B."/>
            <person name="Matheny P.B."/>
            <person name="Labbe J."/>
            <person name="Martin F."/>
        </authorList>
    </citation>
    <scope>NUCLEOTIDE SEQUENCE</scope>
    <source>
        <strain evidence="1">FP105234-sp</strain>
    </source>
</reference>
<evidence type="ECO:0000313" key="1">
    <source>
        <dbReference type="EMBL" id="KAI0049570.1"/>
    </source>
</evidence>
<sequence length="111" mass="12227">MSLFVSPLRRIPRLASRCRPFSSTRRAAQEPRSPHARFYSDLVPGMIPVALLGSAVYIGLQVLQTRLSLEKYLDEARAKVDALEGEVDALVAERAAGVSGTATTQSRGWWK</sequence>
<gene>
    <name evidence="1" type="ORF">FA95DRAFT_1556655</name>
</gene>
<reference evidence="1" key="2">
    <citation type="journal article" date="2022" name="New Phytol.">
        <title>Evolutionary transition to the ectomycorrhizal habit in the genomes of a hyperdiverse lineage of mushroom-forming fungi.</title>
        <authorList>
            <person name="Looney B."/>
            <person name="Miyauchi S."/>
            <person name="Morin E."/>
            <person name="Drula E."/>
            <person name="Courty P.E."/>
            <person name="Kohler A."/>
            <person name="Kuo A."/>
            <person name="LaButti K."/>
            <person name="Pangilinan J."/>
            <person name="Lipzen A."/>
            <person name="Riley R."/>
            <person name="Andreopoulos W."/>
            <person name="He G."/>
            <person name="Johnson J."/>
            <person name="Nolan M."/>
            <person name="Tritt A."/>
            <person name="Barry K.W."/>
            <person name="Grigoriev I.V."/>
            <person name="Nagy L.G."/>
            <person name="Hibbett D."/>
            <person name="Henrissat B."/>
            <person name="Matheny P.B."/>
            <person name="Labbe J."/>
            <person name="Martin F.M."/>
        </authorList>
    </citation>
    <scope>NUCLEOTIDE SEQUENCE</scope>
    <source>
        <strain evidence="1">FP105234-sp</strain>
    </source>
</reference>
<name>A0ACB8S0N7_9AGAM</name>
<dbReference type="Proteomes" id="UP000814033">
    <property type="component" value="Unassembled WGS sequence"/>
</dbReference>
<proteinExistence type="predicted"/>
<comment type="caution">
    <text evidence="1">The sequence shown here is derived from an EMBL/GenBank/DDBJ whole genome shotgun (WGS) entry which is preliminary data.</text>
</comment>
<dbReference type="EMBL" id="MU275871">
    <property type="protein sequence ID" value="KAI0049570.1"/>
    <property type="molecule type" value="Genomic_DNA"/>
</dbReference>
<protein>
    <submittedName>
        <fullName evidence="1">Uncharacterized protein</fullName>
    </submittedName>
</protein>
<evidence type="ECO:0000313" key="2">
    <source>
        <dbReference type="Proteomes" id="UP000814033"/>
    </source>
</evidence>